<evidence type="ECO:0000313" key="3">
    <source>
        <dbReference type="Proteomes" id="UP001341840"/>
    </source>
</evidence>
<protein>
    <submittedName>
        <fullName evidence="2">Uncharacterized protein</fullName>
    </submittedName>
</protein>
<evidence type="ECO:0000313" key="2">
    <source>
        <dbReference type="EMBL" id="MED6109387.1"/>
    </source>
</evidence>
<evidence type="ECO:0000256" key="1">
    <source>
        <dbReference type="SAM" id="MobiDB-lite"/>
    </source>
</evidence>
<accession>A0ABU6QCL4</accession>
<sequence length="180" mass="20115">MVELLYKCCVTKWLLGDAPKEPYEQSLLSDRLRKQAKAHRLGKPHRPKRVCRGSTASITLQAPWTQMLLASAAAYMDEERTEEEQEYDKQEEPLAGEHEGAEAHDQEGADDGRDHVHHDYGGDHVHEDVGFQISIPAGSPSGMISFSPTSARQFPSPYHAGTSSEPQFFPEQPTEFIPQS</sequence>
<reference evidence="2 3" key="1">
    <citation type="journal article" date="2023" name="Plants (Basel)">
        <title>Bridging the Gap: Combining Genomics and Transcriptomics Approaches to Understand Stylosanthes scabra, an Orphan Legume from the Brazilian Caatinga.</title>
        <authorList>
            <person name="Ferreira-Neto J.R.C."/>
            <person name="da Silva M.D."/>
            <person name="Binneck E."/>
            <person name="de Melo N.F."/>
            <person name="da Silva R.H."/>
            <person name="de Melo A.L.T.M."/>
            <person name="Pandolfi V."/>
            <person name="Bustamante F.O."/>
            <person name="Brasileiro-Vidal A.C."/>
            <person name="Benko-Iseppon A.M."/>
        </authorList>
    </citation>
    <scope>NUCLEOTIDE SEQUENCE [LARGE SCALE GENOMIC DNA]</scope>
    <source>
        <tissue evidence="2">Leaves</tissue>
    </source>
</reference>
<dbReference type="EMBL" id="JASCZI010000148">
    <property type="protein sequence ID" value="MED6109387.1"/>
    <property type="molecule type" value="Genomic_DNA"/>
</dbReference>
<organism evidence="2 3">
    <name type="scientific">Stylosanthes scabra</name>
    <dbReference type="NCBI Taxonomy" id="79078"/>
    <lineage>
        <taxon>Eukaryota</taxon>
        <taxon>Viridiplantae</taxon>
        <taxon>Streptophyta</taxon>
        <taxon>Embryophyta</taxon>
        <taxon>Tracheophyta</taxon>
        <taxon>Spermatophyta</taxon>
        <taxon>Magnoliopsida</taxon>
        <taxon>eudicotyledons</taxon>
        <taxon>Gunneridae</taxon>
        <taxon>Pentapetalae</taxon>
        <taxon>rosids</taxon>
        <taxon>fabids</taxon>
        <taxon>Fabales</taxon>
        <taxon>Fabaceae</taxon>
        <taxon>Papilionoideae</taxon>
        <taxon>50 kb inversion clade</taxon>
        <taxon>dalbergioids sensu lato</taxon>
        <taxon>Dalbergieae</taxon>
        <taxon>Pterocarpus clade</taxon>
        <taxon>Stylosanthes</taxon>
    </lineage>
</organism>
<proteinExistence type="predicted"/>
<name>A0ABU6QCL4_9FABA</name>
<comment type="caution">
    <text evidence="2">The sequence shown here is derived from an EMBL/GenBank/DDBJ whole genome shotgun (WGS) entry which is preliminary data.</text>
</comment>
<feature type="compositionally biased region" description="Polar residues" evidence="1">
    <location>
        <begin position="142"/>
        <end position="153"/>
    </location>
</feature>
<gene>
    <name evidence="2" type="ORF">PIB30_033083</name>
</gene>
<keyword evidence="3" id="KW-1185">Reference proteome</keyword>
<dbReference type="Proteomes" id="UP001341840">
    <property type="component" value="Unassembled WGS sequence"/>
</dbReference>
<feature type="compositionally biased region" description="Basic and acidic residues" evidence="1">
    <location>
        <begin position="87"/>
        <end position="129"/>
    </location>
</feature>
<feature type="region of interest" description="Disordered" evidence="1">
    <location>
        <begin position="76"/>
        <end position="180"/>
    </location>
</feature>